<name>A0AAV4U8X4_CAEEX</name>
<organism evidence="1 2">
    <name type="scientific">Caerostris extrusa</name>
    <name type="common">Bark spider</name>
    <name type="synonym">Caerostris bankana</name>
    <dbReference type="NCBI Taxonomy" id="172846"/>
    <lineage>
        <taxon>Eukaryota</taxon>
        <taxon>Metazoa</taxon>
        <taxon>Ecdysozoa</taxon>
        <taxon>Arthropoda</taxon>
        <taxon>Chelicerata</taxon>
        <taxon>Arachnida</taxon>
        <taxon>Araneae</taxon>
        <taxon>Araneomorphae</taxon>
        <taxon>Entelegynae</taxon>
        <taxon>Araneoidea</taxon>
        <taxon>Araneidae</taxon>
        <taxon>Caerostris</taxon>
    </lineage>
</organism>
<reference evidence="1 2" key="1">
    <citation type="submission" date="2021-06" db="EMBL/GenBank/DDBJ databases">
        <title>Caerostris extrusa draft genome.</title>
        <authorList>
            <person name="Kono N."/>
            <person name="Arakawa K."/>
        </authorList>
    </citation>
    <scope>NUCLEOTIDE SEQUENCE [LARGE SCALE GENOMIC DNA]</scope>
</reference>
<gene>
    <name evidence="1" type="ORF">CEXT_98051</name>
</gene>
<evidence type="ECO:0000313" key="2">
    <source>
        <dbReference type="Proteomes" id="UP001054945"/>
    </source>
</evidence>
<proteinExistence type="predicted"/>
<protein>
    <submittedName>
        <fullName evidence="1">Uncharacterized protein</fullName>
    </submittedName>
</protein>
<keyword evidence="2" id="KW-1185">Reference proteome</keyword>
<sequence>MQRKRSRSCTENAEDGHNNEEIIEWFYSAIDPGDQEKWCYCSNDGRTDPRVQLLHSARTQQAVVGGAGTATVSGESKLFDHAGPLAKVTVQGVSGRSRISQPGSPELKSSGEKFVPREREVCEWSWKSFTTWCP</sequence>
<dbReference type="EMBL" id="BPLR01012475">
    <property type="protein sequence ID" value="GIY54155.1"/>
    <property type="molecule type" value="Genomic_DNA"/>
</dbReference>
<dbReference type="AlphaFoldDB" id="A0AAV4U8X4"/>
<evidence type="ECO:0000313" key="1">
    <source>
        <dbReference type="EMBL" id="GIY54155.1"/>
    </source>
</evidence>
<accession>A0AAV4U8X4</accession>
<comment type="caution">
    <text evidence="1">The sequence shown here is derived from an EMBL/GenBank/DDBJ whole genome shotgun (WGS) entry which is preliminary data.</text>
</comment>
<dbReference type="Proteomes" id="UP001054945">
    <property type="component" value="Unassembled WGS sequence"/>
</dbReference>